<dbReference type="Gene3D" id="2.40.50.40">
    <property type="match status" value="1"/>
</dbReference>
<evidence type="ECO:0000259" key="3">
    <source>
        <dbReference type="PROSITE" id="PS50994"/>
    </source>
</evidence>
<dbReference type="InterPro" id="IPR012337">
    <property type="entry name" value="RNaseH-like_sf"/>
</dbReference>
<dbReference type="SUPFAM" id="SSF53098">
    <property type="entry name" value="Ribonuclease H-like"/>
    <property type="match status" value="1"/>
</dbReference>
<dbReference type="Gene3D" id="3.30.420.10">
    <property type="entry name" value="Ribonuclease H-like superfamily/Ribonuclease H"/>
    <property type="match status" value="1"/>
</dbReference>
<gene>
    <name evidence="4" type="ORF">HOLleu_07843</name>
</gene>
<dbReference type="OrthoDB" id="8003593at2759"/>
<dbReference type="AlphaFoldDB" id="A0A9Q1HGF0"/>
<dbReference type="InterPro" id="IPR001584">
    <property type="entry name" value="Integrase_cat-core"/>
</dbReference>
<dbReference type="PROSITE" id="PS50994">
    <property type="entry name" value="INTEGRASE"/>
    <property type="match status" value="1"/>
</dbReference>
<evidence type="ECO:0008006" key="6">
    <source>
        <dbReference type="Google" id="ProtNLM"/>
    </source>
</evidence>
<dbReference type="PANTHER" id="PTHR46585:SF1">
    <property type="entry name" value="CHROMO DOMAIN-CONTAINING PROTEIN"/>
    <property type="match status" value="1"/>
</dbReference>
<evidence type="ECO:0000259" key="2">
    <source>
        <dbReference type="PROSITE" id="PS50013"/>
    </source>
</evidence>
<dbReference type="SMART" id="SM00298">
    <property type="entry name" value="CHROMO"/>
    <property type="match status" value="1"/>
</dbReference>
<accession>A0A9Q1HGF0</accession>
<dbReference type="Proteomes" id="UP001152320">
    <property type="component" value="Chromosome 3"/>
</dbReference>
<reference evidence="4" key="1">
    <citation type="submission" date="2021-10" db="EMBL/GenBank/DDBJ databases">
        <title>Tropical sea cucumber genome reveals ecological adaptation and Cuvierian tubules defense mechanism.</title>
        <authorList>
            <person name="Chen T."/>
        </authorList>
    </citation>
    <scope>NUCLEOTIDE SEQUENCE</scope>
    <source>
        <strain evidence="4">Nanhai2018</strain>
        <tissue evidence="4">Muscle</tissue>
    </source>
</reference>
<protein>
    <recommendedName>
        <fullName evidence="6">Integrase catalytic domain-containing protein</fullName>
    </recommendedName>
</protein>
<dbReference type="Pfam" id="PF00665">
    <property type="entry name" value="rve"/>
    <property type="match status" value="1"/>
</dbReference>
<evidence type="ECO:0000313" key="5">
    <source>
        <dbReference type="Proteomes" id="UP001152320"/>
    </source>
</evidence>
<dbReference type="InterPro" id="IPR023780">
    <property type="entry name" value="Chromo_domain"/>
</dbReference>
<evidence type="ECO:0000256" key="1">
    <source>
        <dbReference type="SAM" id="MobiDB-lite"/>
    </source>
</evidence>
<organism evidence="4 5">
    <name type="scientific">Holothuria leucospilota</name>
    <name type="common">Black long sea cucumber</name>
    <name type="synonym">Mertensiothuria leucospilota</name>
    <dbReference type="NCBI Taxonomy" id="206669"/>
    <lineage>
        <taxon>Eukaryota</taxon>
        <taxon>Metazoa</taxon>
        <taxon>Echinodermata</taxon>
        <taxon>Eleutherozoa</taxon>
        <taxon>Echinozoa</taxon>
        <taxon>Holothuroidea</taxon>
        <taxon>Aspidochirotacea</taxon>
        <taxon>Aspidochirotida</taxon>
        <taxon>Holothuriidae</taxon>
        <taxon>Holothuria</taxon>
    </lineage>
</organism>
<dbReference type="InterPro" id="IPR000953">
    <property type="entry name" value="Chromo/chromo_shadow_dom"/>
</dbReference>
<comment type="caution">
    <text evidence="4">The sequence shown here is derived from an EMBL/GenBank/DDBJ whole genome shotgun (WGS) entry which is preliminary data.</text>
</comment>
<dbReference type="PROSITE" id="PS50013">
    <property type="entry name" value="CHROMO_2"/>
    <property type="match status" value="1"/>
</dbReference>
<feature type="compositionally biased region" description="Basic residues" evidence="1">
    <location>
        <begin position="226"/>
        <end position="236"/>
    </location>
</feature>
<dbReference type="GO" id="GO:0003676">
    <property type="term" value="F:nucleic acid binding"/>
    <property type="evidence" value="ECO:0007669"/>
    <property type="project" value="InterPro"/>
</dbReference>
<feature type="domain" description="Integrase catalytic" evidence="3">
    <location>
        <begin position="304"/>
        <end position="472"/>
    </location>
</feature>
<dbReference type="InterPro" id="IPR016197">
    <property type="entry name" value="Chromo-like_dom_sf"/>
</dbReference>
<dbReference type="CDD" id="cd00024">
    <property type="entry name" value="CD_CSD"/>
    <property type="match status" value="1"/>
</dbReference>
<dbReference type="Pfam" id="PF00385">
    <property type="entry name" value="Chromo"/>
    <property type="match status" value="1"/>
</dbReference>
<proteinExistence type="predicted"/>
<dbReference type="PANTHER" id="PTHR46585">
    <property type="entry name" value="INTEGRASE CORE DOMAIN CONTAINING PROTEIN"/>
    <property type="match status" value="1"/>
</dbReference>
<sequence>MEYAKKMMLIDPSELAKWQTPNTDRELHDVLSRMEKTMRAQETPKIQRQRGLEDKVDHLLQNEDVDDDVKAKLYQEALRRQRVHHKQIPSMKDVMSPVYDAGENHVSDDAIIASVPTKYQAKAGRLLQFFKGRGITWNPQGELEMNDKAIKHSHVIDLVNDLMRHRQSFEPRGHETLSHWLADLNIPEELVGNPERRKAIERLRDSEEVYAVASHLNTPPQTPNRKGMRRQPRRKGRLSYRTMLTKTMEQTLHKVYYDVSHAAGYTGVEPLFRALKIKHPSIRKRDVKAWLQQQNTYTLHKPSRRYYPRNRVTVSGIDEQWQADLVDVASLSKYNRGVRYLLTCIDVFSKFGWVVPLKNKQGTSLKVAIATIFRSGRRPLKLQTDKGSEFYNRHVKDLLKDHGVHLFSTHNETKASIVERFNRTLKSRMWKYFTANNTLKYVDILDDLVKAYNRSHHRSIGMAPHDVSPQNSLQVWRRLYPTKQKAEPPFQLEVGDTVRISMVARPFLKGYLPRWTEELFTVAQRLPRHPVVYRLKDWEGEWLEGTFYEDELQKVTKDGTDVYRIEKVIRRRKTKDGKTEYFVKWKGYPSKFNSWVSNLIKFNSSMDVYPENTLSNYRVKLPTSLQLSGEWEVGLVEIAYPYSWYIMSPDSSKISIRSEQDGSFRELDLKGRHFRRIEGLASHLLPGYLRDLYTITYNDTTSKVTITPEPGHQLLLEGLICSTLGFEDPCVITTTTEAPYPTALNAVHHLFVYTDIIESQIVGHVKAPLLKTVPVHGEFGDTNNVEYQNPHYYPLRQSVIDTIEIDIRDDTGKKVSFERGRVIVKLHFRQKRSSYL</sequence>
<keyword evidence="5" id="KW-1185">Reference proteome</keyword>
<dbReference type="GO" id="GO:0015074">
    <property type="term" value="P:DNA integration"/>
    <property type="evidence" value="ECO:0007669"/>
    <property type="project" value="InterPro"/>
</dbReference>
<name>A0A9Q1HGF0_HOLLE</name>
<feature type="region of interest" description="Disordered" evidence="1">
    <location>
        <begin position="216"/>
        <end position="236"/>
    </location>
</feature>
<evidence type="ECO:0000313" key="4">
    <source>
        <dbReference type="EMBL" id="KAJ8044940.1"/>
    </source>
</evidence>
<feature type="domain" description="Chromo" evidence="2">
    <location>
        <begin position="563"/>
        <end position="595"/>
    </location>
</feature>
<dbReference type="EMBL" id="JAIZAY010000003">
    <property type="protein sequence ID" value="KAJ8044940.1"/>
    <property type="molecule type" value="Genomic_DNA"/>
</dbReference>
<dbReference type="SUPFAM" id="SSF54160">
    <property type="entry name" value="Chromo domain-like"/>
    <property type="match status" value="1"/>
</dbReference>
<dbReference type="InterPro" id="IPR036397">
    <property type="entry name" value="RNaseH_sf"/>
</dbReference>